<proteinExistence type="inferred from homology"/>
<dbReference type="AlphaFoldDB" id="A0AAP2DIS2"/>
<evidence type="ECO:0000313" key="10">
    <source>
        <dbReference type="EMBL" id="MBT1690162.1"/>
    </source>
</evidence>
<name>A0AAP2DIS2_9BACT</name>
<dbReference type="Proteomes" id="UP001319180">
    <property type="component" value="Unassembled WGS sequence"/>
</dbReference>
<comment type="caution">
    <text evidence="10">The sequence shown here is derived from an EMBL/GenBank/DDBJ whole genome shotgun (WGS) entry which is preliminary data.</text>
</comment>
<dbReference type="InterPro" id="IPR044669">
    <property type="entry name" value="YneE/VCCN1/2-like"/>
</dbReference>
<evidence type="ECO:0000313" key="11">
    <source>
        <dbReference type="Proteomes" id="UP001319180"/>
    </source>
</evidence>
<dbReference type="GO" id="GO:0005254">
    <property type="term" value="F:chloride channel activity"/>
    <property type="evidence" value="ECO:0007669"/>
    <property type="project" value="InterPro"/>
</dbReference>
<dbReference type="RefSeq" id="WP_254093381.1">
    <property type="nucleotide sequence ID" value="NZ_JAHESC010000057.1"/>
</dbReference>
<keyword evidence="5 9" id="KW-1133">Transmembrane helix</keyword>
<protein>
    <submittedName>
        <fullName evidence="10">Uncharacterized protein</fullName>
    </submittedName>
</protein>
<keyword evidence="3" id="KW-1003">Cell membrane</keyword>
<evidence type="ECO:0000256" key="2">
    <source>
        <dbReference type="ARBA" id="ARBA00022448"/>
    </source>
</evidence>
<keyword evidence="4 9" id="KW-0812">Transmembrane</keyword>
<evidence type="ECO:0000256" key="1">
    <source>
        <dbReference type="ARBA" id="ARBA00004651"/>
    </source>
</evidence>
<dbReference type="GO" id="GO:0005886">
    <property type="term" value="C:plasma membrane"/>
    <property type="evidence" value="ECO:0007669"/>
    <property type="project" value="UniProtKB-SubCell"/>
</dbReference>
<feature type="transmembrane region" description="Helical" evidence="9">
    <location>
        <begin position="20"/>
        <end position="37"/>
    </location>
</feature>
<dbReference type="PANTHER" id="PTHR33281:SF19">
    <property type="entry name" value="VOLTAGE-DEPENDENT ANION CHANNEL-FORMING PROTEIN YNEE"/>
    <property type="match status" value="1"/>
</dbReference>
<evidence type="ECO:0000256" key="5">
    <source>
        <dbReference type="ARBA" id="ARBA00022989"/>
    </source>
</evidence>
<gene>
    <name evidence="10" type="ORF">KK078_26595</name>
</gene>
<comment type="subcellular location">
    <subcellularLocation>
        <location evidence="1">Cell membrane</location>
        <topology evidence="1">Multi-pass membrane protein</topology>
    </subcellularLocation>
</comment>
<dbReference type="EMBL" id="JAHESC010000057">
    <property type="protein sequence ID" value="MBT1690162.1"/>
    <property type="molecule type" value="Genomic_DNA"/>
</dbReference>
<feature type="transmembrane region" description="Helical" evidence="9">
    <location>
        <begin position="43"/>
        <end position="62"/>
    </location>
</feature>
<evidence type="ECO:0000256" key="4">
    <source>
        <dbReference type="ARBA" id="ARBA00022692"/>
    </source>
</evidence>
<keyword evidence="6" id="KW-0406">Ion transport</keyword>
<evidence type="ECO:0000256" key="7">
    <source>
        <dbReference type="ARBA" id="ARBA00023136"/>
    </source>
</evidence>
<keyword evidence="7 9" id="KW-0472">Membrane</keyword>
<dbReference type="PANTHER" id="PTHR33281">
    <property type="entry name" value="UPF0187 PROTEIN YNEE"/>
    <property type="match status" value="1"/>
</dbReference>
<keyword evidence="11" id="KW-1185">Reference proteome</keyword>
<feature type="transmembrane region" description="Helical" evidence="9">
    <location>
        <begin position="209"/>
        <end position="226"/>
    </location>
</feature>
<dbReference type="Pfam" id="PF25539">
    <property type="entry name" value="Bestrophin_2"/>
    <property type="match status" value="1"/>
</dbReference>
<evidence type="ECO:0000256" key="6">
    <source>
        <dbReference type="ARBA" id="ARBA00023065"/>
    </source>
</evidence>
<evidence type="ECO:0000256" key="3">
    <source>
        <dbReference type="ARBA" id="ARBA00022475"/>
    </source>
</evidence>
<comment type="similarity">
    <text evidence="8">Belongs to the anion channel-forming bestrophin (TC 1.A.46) family.</text>
</comment>
<sequence>MLLKNKIPLTYALGKIRKEIILVTAYAILIALVYDRFHFTRISIPLSVPMVMVTVLSLLLAFKSNQAYDRWWEARTIWGAIVNDSRTLARQIATMTFTEYDSDALDIFRERFIKRQIAWGYVLGQSLRGARTFKGLEDVLVESERSYIDRYDNKPFALLELHGRDLNFAMRKKWLNKYQQVEIDNTITRLCNAMGQCERIKNTVFPSTYSLYIRFAMYFFIILLPFALIEMFGLMEIPMVVAIASSYLLIEKMAIHLQDPFENRPTDTPVTAIAATIERDLRQALNDLHTDHHKSLATKGKEHDYYIM</sequence>
<organism evidence="10 11">
    <name type="scientific">Dawidia soli</name>
    <dbReference type="NCBI Taxonomy" id="2782352"/>
    <lineage>
        <taxon>Bacteria</taxon>
        <taxon>Pseudomonadati</taxon>
        <taxon>Bacteroidota</taxon>
        <taxon>Cytophagia</taxon>
        <taxon>Cytophagales</taxon>
        <taxon>Chryseotaleaceae</taxon>
        <taxon>Dawidia</taxon>
    </lineage>
</organism>
<evidence type="ECO:0000256" key="9">
    <source>
        <dbReference type="SAM" id="Phobius"/>
    </source>
</evidence>
<reference evidence="10 11" key="1">
    <citation type="submission" date="2021-05" db="EMBL/GenBank/DDBJ databases">
        <title>A Polyphasic approach of four new species of the genus Ohtaekwangia: Ohtaekwangia histidinii sp. nov., Ohtaekwangia cretensis sp. nov., Ohtaekwangia indiensis sp. nov., Ohtaekwangia reichenbachii sp. nov. from diverse environment.</title>
        <authorList>
            <person name="Octaviana S."/>
        </authorList>
    </citation>
    <scope>NUCLEOTIDE SEQUENCE [LARGE SCALE GENOMIC DNA]</scope>
    <source>
        <strain evidence="10 11">PWU37</strain>
    </source>
</reference>
<accession>A0AAP2DIS2</accession>
<evidence type="ECO:0000256" key="8">
    <source>
        <dbReference type="ARBA" id="ARBA00034708"/>
    </source>
</evidence>
<keyword evidence="2" id="KW-0813">Transport</keyword>